<proteinExistence type="predicted"/>
<sequence length="387" mass="44772">MAENSTTMNEMFTLIKGFIKDMNSRMQRLEEIHQKLPITEEENIQNDLDMGKEEKIMYFDKTTVEAENLKVGRIHATLMKSKEIDDYIFSMGGIASELVIQLPSKFAIPKTDRFTGIEDPKQHLLQYLSFIKIEGLNEQQVLYAFTLSLSRIATEWYYTLDVEKTKVWKELINMFMKQFAYNTMVDITFKDLETMQQNDNETFPEFQARWRAKAAKMMNRLAEKDQVNVEMKNLLPNKVCVSPIMYLTNCTTKGWGLKTPFIVAELKRMKKRCLHLQRRFSEVQATLLMSKPTSMLFIQINTSAQANIRSSIGLNMVANPDMYLNLEGTSIHWVLPYPRSLFICARETGHSTDECTQLKDEIQDLIDQNVIIQPAKKAEDVMTSGCA</sequence>
<dbReference type="PANTHER" id="PTHR33223">
    <property type="entry name" value="CCHC-TYPE DOMAIN-CONTAINING PROTEIN"/>
    <property type="match status" value="1"/>
</dbReference>
<organism evidence="2">
    <name type="scientific">Fagus sylvatica</name>
    <name type="common">Beechnut</name>
    <dbReference type="NCBI Taxonomy" id="28930"/>
    <lineage>
        <taxon>Eukaryota</taxon>
        <taxon>Viridiplantae</taxon>
        <taxon>Streptophyta</taxon>
        <taxon>Embryophyta</taxon>
        <taxon>Tracheophyta</taxon>
        <taxon>Spermatophyta</taxon>
        <taxon>Magnoliopsida</taxon>
        <taxon>eudicotyledons</taxon>
        <taxon>Gunneridae</taxon>
        <taxon>Pentapetalae</taxon>
        <taxon>rosids</taxon>
        <taxon>fabids</taxon>
        <taxon>Fagales</taxon>
        <taxon>Fagaceae</taxon>
        <taxon>Fagus</taxon>
    </lineage>
</organism>
<dbReference type="EMBL" id="OIVN01003768">
    <property type="protein sequence ID" value="SPD13440.1"/>
    <property type="molecule type" value="Genomic_DNA"/>
</dbReference>
<evidence type="ECO:0000259" key="1">
    <source>
        <dbReference type="Pfam" id="PF03732"/>
    </source>
</evidence>
<feature type="domain" description="Retrotransposon gag" evidence="1">
    <location>
        <begin position="145"/>
        <end position="225"/>
    </location>
</feature>
<dbReference type="Pfam" id="PF03732">
    <property type="entry name" value="Retrotrans_gag"/>
    <property type="match status" value="1"/>
</dbReference>
<dbReference type="PANTHER" id="PTHR33223:SF8">
    <property type="entry name" value="OS04G0172440 PROTEIN"/>
    <property type="match status" value="1"/>
</dbReference>
<name>A0A2N9HP14_FAGSY</name>
<accession>A0A2N9HP14</accession>
<dbReference type="InterPro" id="IPR005162">
    <property type="entry name" value="Retrotrans_gag_dom"/>
</dbReference>
<gene>
    <name evidence="2" type="ORF">FSB_LOCUS41322</name>
</gene>
<evidence type="ECO:0000313" key="2">
    <source>
        <dbReference type="EMBL" id="SPD13440.1"/>
    </source>
</evidence>
<reference evidence="2" key="1">
    <citation type="submission" date="2018-02" db="EMBL/GenBank/DDBJ databases">
        <authorList>
            <person name="Cohen D.B."/>
            <person name="Kent A.D."/>
        </authorList>
    </citation>
    <scope>NUCLEOTIDE SEQUENCE</scope>
</reference>
<protein>
    <recommendedName>
        <fullName evidence="1">Retrotransposon gag domain-containing protein</fullName>
    </recommendedName>
</protein>
<dbReference type="AlphaFoldDB" id="A0A2N9HP14"/>